<dbReference type="SUPFAM" id="SSF51366">
    <property type="entry name" value="Ribulose-phoshate binding barrel"/>
    <property type="match status" value="1"/>
</dbReference>
<keyword evidence="4" id="KW-0822">Tryptophan biosynthesis</keyword>
<dbReference type="GO" id="GO:0000162">
    <property type="term" value="P:L-tryptophan biosynthetic process"/>
    <property type="evidence" value="ECO:0007669"/>
    <property type="project" value="UniProtKB-UniPathway"/>
</dbReference>
<keyword evidence="6" id="KW-0413">Isomerase</keyword>
<dbReference type="GO" id="GO:0004640">
    <property type="term" value="F:phosphoribosylanthranilate isomerase activity"/>
    <property type="evidence" value="ECO:0007669"/>
    <property type="project" value="UniProtKB-EC"/>
</dbReference>
<dbReference type="EC" id="5.3.1.24" evidence="2"/>
<evidence type="ECO:0000256" key="6">
    <source>
        <dbReference type="ARBA" id="ARBA00023235"/>
    </source>
</evidence>
<evidence type="ECO:0000313" key="8">
    <source>
        <dbReference type="EMBL" id="SVB93320.1"/>
    </source>
</evidence>
<evidence type="ECO:0000256" key="4">
    <source>
        <dbReference type="ARBA" id="ARBA00022822"/>
    </source>
</evidence>
<dbReference type="Gene3D" id="3.20.20.70">
    <property type="entry name" value="Aldolase class I"/>
    <property type="match status" value="1"/>
</dbReference>
<dbReference type="UniPathway" id="UPA00035">
    <property type="reaction ID" value="UER00042"/>
</dbReference>
<feature type="domain" description="N-(5'phosphoribosyl) anthranilate isomerase (PRAI)" evidence="7">
    <location>
        <begin position="2"/>
        <end position="185"/>
    </location>
</feature>
<dbReference type="InterPro" id="IPR044643">
    <property type="entry name" value="TrpF_fam"/>
</dbReference>
<organism evidence="8">
    <name type="scientific">marine metagenome</name>
    <dbReference type="NCBI Taxonomy" id="408172"/>
    <lineage>
        <taxon>unclassified sequences</taxon>
        <taxon>metagenomes</taxon>
        <taxon>ecological metagenomes</taxon>
    </lineage>
</organism>
<dbReference type="CDD" id="cd00405">
    <property type="entry name" value="PRAI"/>
    <property type="match status" value="1"/>
</dbReference>
<gene>
    <name evidence="8" type="ORF">METZ01_LOCUS246174</name>
</gene>
<dbReference type="PANTHER" id="PTHR42894">
    <property type="entry name" value="N-(5'-PHOSPHORIBOSYL)ANTHRANILATE ISOMERASE"/>
    <property type="match status" value="1"/>
</dbReference>
<dbReference type="HAMAP" id="MF_00135">
    <property type="entry name" value="PRAI"/>
    <property type="match status" value="1"/>
</dbReference>
<sequence length="194" mass="21393">MGFVFVPGARRRLEMNHAKKVIEKLKKTHGDKLPNLVGLFANQTIERVNKIVRNLNLDLVQLCGDETHEYVKGMDVPTIKQVKVVEYEQFDSSVSKLREQVELALSYGSMVVLDKYEASSYGGTGSKFNWDIAAELSGTYNLILAGGLNCDNIVEAISQVAPWGVDVSSGIETDGIKDEGKIKKFSASVLQSPR</sequence>
<dbReference type="InterPro" id="IPR013785">
    <property type="entry name" value="Aldolase_TIM"/>
</dbReference>
<keyword evidence="5" id="KW-0057">Aromatic amino acid biosynthesis</keyword>
<evidence type="ECO:0000259" key="7">
    <source>
        <dbReference type="Pfam" id="PF00697"/>
    </source>
</evidence>
<protein>
    <recommendedName>
        <fullName evidence="2">phosphoribosylanthranilate isomerase</fullName>
        <ecNumber evidence="2">5.3.1.24</ecNumber>
    </recommendedName>
</protein>
<keyword evidence="3" id="KW-0028">Amino-acid biosynthesis</keyword>
<evidence type="ECO:0000256" key="1">
    <source>
        <dbReference type="ARBA" id="ARBA00004664"/>
    </source>
</evidence>
<name>A0A382I127_9ZZZZ</name>
<dbReference type="EMBL" id="UINC01064545">
    <property type="protein sequence ID" value="SVB93320.1"/>
    <property type="molecule type" value="Genomic_DNA"/>
</dbReference>
<evidence type="ECO:0000256" key="5">
    <source>
        <dbReference type="ARBA" id="ARBA00023141"/>
    </source>
</evidence>
<comment type="pathway">
    <text evidence="1">Amino-acid biosynthesis; L-tryptophan biosynthesis; L-tryptophan from chorismate: step 3/5.</text>
</comment>
<dbReference type="AlphaFoldDB" id="A0A382I127"/>
<reference evidence="8" key="1">
    <citation type="submission" date="2018-05" db="EMBL/GenBank/DDBJ databases">
        <authorList>
            <person name="Lanie J.A."/>
            <person name="Ng W.-L."/>
            <person name="Kazmierczak K.M."/>
            <person name="Andrzejewski T.M."/>
            <person name="Davidsen T.M."/>
            <person name="Wayne K.J."/>
            <person name="Tettelin H."/>
            <person name="Glass J.I."/>
            <person name="Rusch D."/>
            <person name="Podicherti R."/>
            <person name="Tsui H.-C.T."/>
            <person name="Winkler M.E."/>
        </authorList>
    </citation>
    <scope>NUCLEOTIDE SEQUENCE</scope>
</reference>
<dbReference type="Pfam" id="PF00697">
    <property type="entry name" value="PRAI"/>
    <property type="match status" value="1"/>
</dbReference>
<evidence type="ECO:0000256" key="2">
    <source>
        <dbReference type="ARBA" id="ARBA00012572"/>
    </source>
</evidence>
<dbReference type="InterPro" id="IPR001240">
    <property type="entry name" value="PRAI_dom"/>
</dbReference>
<dbReference type="InterPro" id="IPR011060">
    <property type="entry name" value="RibuloseP-bd_barrel"/>
</dbReference>
<dbReference type="PANTHER" id="PTHR42894:SF1">
    <property type="entry name" value="N-(5'-PHOSPHORIBOSYL)ANTHRANILATE ISOMERASE"/>
    <property type="match status" value="1"/>
</dbReference>
<evidence type="ECO:0000256" key="3">
    <source>
        <dbReference type="ARBA" id="ARBA00022605"/>
    </source>
</evidence>
<proteinExistence type="inferred from homology"/>
<accession>A0A382I127</accession>